<dbReference type="AlphaFoldDB" id="A0A163A621"/>
<accession>A0A163A621</accession>
<evidence type="ECO:0000313" key="1">
    <source>
        <dbReference type="EMBL" id="KZM21003.1"/>
    </source>
</evidence>
<keyword evidence="2" id="KW-1185">Reference proteome</keyword>
<dbReference type="EMBL" id="JYNV01000258">
    <property type="protein sequence ID" value="KZM21003.1"/>
    <property type="molecule type" value="Genomic_DNA"/>
</dbReference>
<protein>
    <submittedName>
        <fullName evidence="1">Uncharacterized protein</fullName>
    </submittedName>
</protein>
<gene>
    <name evidence="1" type="ORF">ST47_g7814</name>
</gene>
<sequence>MAAEAGTLRLRTHDADGAGGGPPEFVVSPTKACKFAPDFLDAGPAVNVGERDAIGHRAAVVPQVRLSVETRET</sequence>
<comment type="caution">
    <text evidence="1">The sequence shown here is derived from an EMBL/GenBank/DDBJ whole genome shotgun (WGS) entry which is preliminary data.</text>
</comment>
<dbReference type="Proteomes" id="UP000076837">
    <property type="component" value="Unassembled WGS sequence"/>
</dbReference>
<evidence type="ECO:0000313" key="2">
    <source>
        <dbReference type="Proteomes" id="UP000076837"/>
    </source>
</evidence>
<proteinExistence type="predicted"/>
<reference evidence="1 2" key="1">
    <citation type="journal article" date="2016" name="Sci. Rep.">
        <title>Draft genome sequencing and secretome analysis of fungal phytopathogen Ascochyta rabiei provides insight into the necrotrophic effector repertoire.</title>
        <authorList>
            <person name="Verma S."/>
            <person name="Gazara R.K."/>
            <person name="Nizam S."/>
            <person name="Parween S."/>
            <person name="Chattopadhyay D."/>
            <person name="Verma P.K."/>
        </authorList>
    </citation>
    <scope>NUCLEOTIDE SEQUENCE [LARGE SCALE GENOMIC DNA]</scope>
    <source>
        <strain evidence="1 2">ArDII</strain>
    </source>
</reference>
<organism evidence="1 2">
    <name type="scientific">Didymella rabiei</name>
    <name type="common">Chickpea ascochyta blight fungus</name>
    <name type="synonym">Mycosphaerella rabiei</name>
    <dbReference type="NCBI Taxonomy" id="5454"/>
    <lineage>
        <taxon>Eukaryota</taxon>
        <taxon>Fungi</taxon>
        <taxon>Dikarya</taxon>
        <taxon>Ascomycota</taxon>
        <taxon>Pezizomycotina</taxon>
        <taxon>Dothideomycetes</taxon>
        <taxon>Pleosporomycetidae</taxon>
        <taxon>Pleosporales</taxon>
        <taxon>Pleosporineae</taxon>
        <taxon>Didymellaceae</taxon>
        <taxon>Ascochyta</taxon>
    </lineage>
</organism>
<name>A0A163A621_DIDRA</name>
<dbReference type="OrthoDB" id="3795365at2759"/>